<feature type="domain" description="GBD/FH3" evidence="5">
    <location>
        <begin position="90"/>
        <end position="451"/>
    </location>
</feature>
<dbReference type="InterPro" id="IPR016024">
    <property type="entry name" value="ARM-type_fold"/>
</dbReference>
<dbReference type="GO" id="GO:0003779">
    <property type="term" value="F:actin binding"/>
    <property type="evidence" value="ECO:0007669"/>
    <property type="project" value="InterPro"/>
</dbReference>
<dbReference type="GO" id="GO:0043332">
    <property type="term" value="C:mating projection tip"/>
    <property type="evidence" value="ECO:0007669"/>
    <property type="project" value="TreeGrafter"/>
</dbReference>
<name>A0A0A8L9T8_9SACH</name>
<feature type="coiled-coil region" evidence="3">
    <location>
        <begin position="485"/>
        <end position="551"/>
    </location>
</feature>
<comment type="caution">
    <text evidence="7">The sequence shown here is derived from an EMBL/GenBank/DDBJ whole genome shotgun (WGS) entry which is preliminary data.</text>
</comment>
<dbReference type="Gene3D" id="1.25.10.10">
    <property type="entry name" value="Leucine-rich Repeat Variant"/>
    <property type="match status" value="1"/>
</dbReference>
<dbReference type="GO" id="GO:0031267">
    <property type="term" value="F:small GTPase binding"/>
    <property type="evidence" value="ECO:0007669"/>
    <property type="project" value="InterPro"/>
</dbReference>
<reference evidence="7 8" key="1">
    <citation type="submission" date="2014-03" db="EMBL/GenBank/DDBJ databases">
        <title>The genome of Kluyveromyces dobzhanskii.</title>
        <authorList>
            <person name="Nystedt B."/>
            <person name="Astrom S."/>
        </authorList>
    </citation>
    <scope>NUCLEOTIDE SEQUENCE [LARGE SCALE GENOMIC DNA]</scope>
    <source>
        <strain evidence="7 8">CBS 2104</strain>
    </source>
</reference>
<keyword evidence="1 3" id="KW-0175">Coiled coil</keyword>
<evidence type="ECO:0000259" key="5">
    <source>
        <dbReference type="PROSITE" id="PS51232"/>
    </source>
</evidence>
<evidence type="ECO:0000259" key="6">
    <source>
        <dbReference type="PROSITE" id="PS51444"/>
    </source>
</evidence>
<dbReference type="SMART" id="SM00498">
    <property type="entry name" value="FH2"/>
    <property type="match status" value="1"/>
</dbReference>
<dbReference type="GO" id="GO:0045010">
    <property type="term" value="P:actin nucleation"/>
    <property type="evidence" value="ECO:0007669"/>
    <property type="project" value="UniProtKB-ARBA"/>
</dbReference>
<evidence type="ECO:0000256" key="3">
    <source>
        <dbReference type="SAM" id="Coils"/>
    </source>
</evidence>
<dbReference type="InterPro" id="IPR051661">
    <property type="entry name" value="Actin_filament_regulator"/>
</dbReference>
<dbReference type="InterPro" id="IPR010473">
    <property type="entry name" value="GTPase-bd"/>
</dbReference>
<dbReference type="GO" id="GO:0071474">
    <property type="term" value="P:cellular hyperosmotic response"/>
    <property type="evidence" value="ECO:0007669"/>
    <property type="project" value="UniProtKB-ARBA"/>
</dbReference>
<dbReference type="Pfam" id="PF02181">
    <property type="entry name" value="FH2"/>
    <property type="match status" value="1"/>
</dbReference>
<gene>
    <name evidence="7" type="ORF">KLDO_g4049</name>
</gene>
<dbReference type="GO" id="GO:0070649">
    <property type="term" value="P:formin-nucleated actin cable assembly"/>
    <property type="evidence" value="ECO:0007669"/>
    <property type="project" value="UniProtKB-ARBA"/>
</dbReference>
<dbReference type="InterPro" id="IPR014768">
    <property type="entry name" value="GBD/FH3_dom"/>
</dbReference>
<evidence type="ECO:0000256" key="2">
    <source>
        <dbReference type="ARBA" id="ARBA00037935"/>
    </source>
</evidence>
<dbReference type="GO" id="GO:0005522">
    <property type="term" value="F:profilin binding"/>
    <property type="evidence" value="ECO:0007669"/>
    <property type="project" value="UniProtKB-ARBA"/>
</dbReference>
<dbReference type="OrthoDB" id="1104827at2759"/>
<dbReference type="GO" id="GO:0005935">
    <property type="term" value="C:cellular bud neck"/>
    <property type="evidence" value="ECO:0007669"/>
    <property type="project" value="UniProtKB-ARBA"/>
</dbReference>
<protein>
    <submittedName>
        <fullName evidence="7">WGS project CCBQ000000000 data, contig 00015</fullName>
    </submittedName>
</protein>
<keyword evidence="8" id="KW-1185">Reference proteome</keyword>
<evidence type="ECO:0000313" key="7">
    <source>
        <dbReference type="EMBL" id="CDO95821.1"/>
    </source>
</evidence>
<dbReference type="Gene3D" id="1.20.58.2220">
    <property type="entry name" value="Formin, FH2 domain"/>
    <property type="match status" value="1"/>
</dbReference>
<dbReference type="PANTHER" id="PTHR47102:SF1">
    <property type="entry name" value="BNI1-RELATED PROTEIN 1"/>
    <property type="match status" value="1"/>
</dbReference>
<comment type="similarity">
    <text evidence="2">Belongs to the formin homology family. BNI1 subfamily.</text>
</comment>
<accession>A0A0A8L9T8</accession>
<evidence type="ECO:0000256" key="4">
    <source>
        <dbReference type="SAM" id="MobiDB-lite"/>
    </source>
</evidence>
<dbReference type="GO" id="GO:0005737">
    <property type="term" value="C:cytoplasm"/>
    <property type="evidence" value="ECO:0007669"/>
    <property type="project" value="UniProtKB-ARBA"/>
</dbReference>
<dbReference type="InterPro" id="IPR042201">
    <property type="entry name" value="FH2_Formin_sf"/>
</dbReference>
<dbReference type="GO" id="GO:1903475">
    <property type="term" value="P:mitotic actomyosin contractile ring assembly"/>
    <property type="evidence" value="ECO:0007669"/>
    <property type="project" value="UniProtKB-ARBA"/>
</dbReference>
<dbReference type="Proteomes" id="UP000031516">
    <property type="component" value="Unassembled WGS sequence"/>
</dbReference>
<dbReference type="GO" id="GO:0051016">
    <property type="term" value="P:barbed-end actin filament capping"/>
    <property type="evidence" value="ECO:0007669"/>
    <property type="project" value="UniProtKB-ARBA"/>
</dbReference>
<dbReference type="GO" id="GO:0032153">
    <property type="term" value="C:cell division site"/>
    <property type="evidence" value="ECO:0007669"/>
    <property type="project" value="TreeGrafter"/>
</dbReference>
<organism evidence="7 8">
    <name type="scientific">Kluyveromyces dobzhanskii CBS 2104</name>
    <dbReference type="NCBI Taxonomy" id="1427455"/>
    <lineage>
        <taxon>Eukaryota</taxon>
        <taxon>Fungi</taxon>
        <taxon>Dikarya</taxon>
        <taxon>Ascomycota</taxon>
        <taxon>Saccharomycotina</taxon>
        <taxon>Saccharomycetes</taxon>
        <taxon>Saccharomycetales</taxon>
        <taxon>Saccharomycetaceae</taxon>
        <taxon>Kluyveromyces</taxon>
    </lineage>
</organism>
<feature type="compositionally biased region" description="Basic and acidic residues" evidence="4">
    <location>
        <begin position="1255"/>
        <end position="1269"/>
    </location>
</feature>
<dbReference type="FunFam" id="1.20.58.2220:FF:000006">
    <property type="entry name" value="Cytokinesis protein sepA"/>
    <property type="match status" value="1"/>
</dbReference>
<feature type="compositionally biased region" description="Pro residues" evidence="4">
    <location>
        <begin position="772"/>
        <end position="784"/>
    </location>
</feature>
<dbReference type="PROSITE" id="PS51232">
    <property type="entry name" value="GBD_FH3"/>
    <property type="match status" value="1"/>
</dbReference>
<feature type="region of interest" description="Disordered" evidence="4">
    <location>
        <begin position="608"/>
        <end position="637"/>
    </location>
</feature>
<evidence type="ECO:0000256" key="1">
    <source>
        <dbReference type="ARBA" id="ARBA00023054"/>
    </source>
</evidence>
<dbReference type="PROSITE" id="PS51444">
    <property type="entry name" value="FH2"/>
    <property type="match status" value="1"/>
</dbReference>
<dbReference type="SMART" id="SM01140">
    <property type="entry name" value="Drf_GBD"/>
    <property type="match status" value="1"/>
</dbReference>
<dbReference type="SUPFAM" id="SSF101447">
    <property type="entry name" value="Formin homology 2 domain (FH2 domain)"/>
    <property type="match status" value="1"/>
</dbReference>
<feature type="domain" description="FH2" evidence="6">
    <location>
        <begin position="793"/>
        <end position="1208"/>
    </location>
</feature>
<feature type="compositionally biased region" description="Polar residues" evidence="4">
    <location>
        <begin position="1241"/>
        <end position="1254"/>
    </location>
</feature>
<proteinExistence type="inferred from homology"/>
<dbReference type="Gene3D" id="6.10.30.50">
    <property type="match status" value="1"/>
</dbReference>
<sequence length="1283" mass="144342">MTTDRNGKSISILFPLQSASTNVPTANAKMRLSKDDSRDDLVIQGLNLVGTGLKPRSQTLKYMKSHNFSTPNVDTTRHVLKTDTLSSKDSELPPKGVIEAKFNELLSGHAFLGVAKQNLKNLSDARKWELIQKENKLHGESPAPEDSKKSSLHIILNNLNTGFSVTQTLYQLERLLRFSEFITLFVNANGVSILNGLFDSLDKNSQYVYLCCYKTLLNDNSARSTIFKNDDWITNVFLLLGTLTADLRVRLLSTQIVILLTYSTEWSDSSLESLETFYEPWIEAVEKTLQNPEVHASNSSLILPKPKELLIDYSISTVLLLQSIQQLLPSNNLKLSSFKKWKRAGVTRVFRLMKELGSSDLNQDIDLFVELELKVQEKQFNGEFIGEISFGPHIKSLVECTKDTPLETPVCHIIKTVLDVVNARTTEGSIKLFSVFNSILTYLCDHTLDGSIEGSDTEQIFMTSLDNIMDNLQSSQIATRAMSELDEKNKAFNDIQAQLNVLLQDRKVSKGDLLKQLQNKEKLLNLRQATIDELQCRLNIVENQLKKEKKQLDLTIAHKGVSEYTPKRSISLFESLKEKQPSTTVQRSTSLSKSKRFASLSAIAKQGQYSKYPSPSPLNISNNNSDDDLSATPISLPKHGKFHQITGLLQNSSNESTVSATKTEVPSAQITSALPSVSMSLLPPPPLPPQLRDLNLSSSSAADLLNPTSSCLPSTATEVVQAPVRAAPPPPPPLPPALTNLNQLSAKINTVPDNGPPERSSVDIPTIGASPAAPPPPPPPPPPFPLGANVVSLTSPVPQPKALKQIHWDKIDDINDTIWSESAVRSEVKDDLNEKGIFSEITSLFEQKTVQIKKNNNVVAGKGNQKVSLLSRDLAQQFGINLHMFSSYSVEDLLEKVLRCDDDIIKNLSVLWFFNKDDFDSIPQSVIRTFAPYASDWKTGKSPKEDVTKLQRADRIYLEMFYNMRYYWKIRSTALLTALTYENDYYDILYQLQKVDDGTSMIKNSTRLKKFFYIVVEIGNFMNTKKTPGIKLSSLSKLSMVKSSTDKNVSFLHVIERIIRQKYPDIYEFTRDLRRLSDLGKISIDSVELEVNEYYEKIMRIKNSFECGKLSHVDMHHPKDKFRNKIGAKLPSAIRKAEILRNQCKLTMNEFNSVMRYCGDDPTNAETKSTFFKNFSEFLTLFNKVSQENKEREEMDRVYEQRQQLLQKASIETKTAKLTDDKTEDTVDILIKKLRKVDPQLSANSSNHQASSPNPEKRPAPRPNRDENLLSRAMSLKSGIQKL</sequence>
<evidence type="ECO:0000313" key="8">
    <source>
        <dbReference type="Proteomes" id="UP000031516"/>
    </source>
</evidence>
<feature type="region of interest" description="Disordered" evidence="4">
    <location>
        <begin position="750"/>
        <end position="784"/>
    </location>
</feature>
<dbReference type="InterPro" id="IPR015425">
    <property type="entry name" value="FH2_Formin"/>
</dbReference>
<dbReference type="PANTHER" id="PTHR47102">
    <property type="entry name" value="PROTEIN BNI1"/>
    <property type="match status" value="1"/>
</dbReference>
<dbReference type="InterPro" id="IPR011989">
    <property type="entry name" value="ARM-like"/>
</dbReference>
<dbReference type="SUPFAM" id="SSF48371">
    <property type="entry name" value="ARM repeat"/>
    <property type="match status" value="1"/>
</dbReference>
<dbReference type="EMBL" id="CCBQ010000045">
    <property type="protein sequence ID" value="CDO95821.1"/>
    <property type="molecule type" value="Genomic_DNA"/>
</dbReference>
<feature type="region of interest" description="Disordered" evidence="4">
    <location>
        <begin position="1238"/>
        <end position="1269"/>
    </location>
</feature>